<dbReference type="Proteomes" id="UP000058020">
    <property type="component" value="Chromosome"/>
</dbReference>
<proteinExistence type="inferred from homology"/>
<keyword evidence="6 12" id="KW-0633">Potassium transport</keyword>
<dbReference type="EMBL" id="CP010552">
    <property type="protein sequence ID" value="ALE51979.1"/>
    <property type="molecule type" value="Genomic_DNA"/>
</dbReference>
<feature type="transmembrane region" description="Helical" evidence="14">
    <location>
        <begin position="275"/>
        <end position="292"/>
    </location>
</feature>
<feature type="binding site" evidence="13">
    <location>
        <position position="434"/>
    </location>
    <ligand>
        <name>K(+)</name>
        <dbReference type="ChEBI" id="CHEBI:29103"/>
    </ligand>
</feature>
<name>A0A0M4PM52_9GAMM</name>
<organism evidence="15 16">
    <name type="scientific">Candidatus Thioglobus autotrophicus</name>
    <dbReference type="NCBI Taxonomy" id="1705394"/>
    <lineage>
        <taxon>Bacteria</taxon>
        <taxon>Pseudomonadati</taxon>
        <taxon>Pseudomonadota</taxon>
        <taxon>Gammaproteobacteria</taxon>
        <taxon>Candidatus Pseudothioglobaceae</taxon>
        <taxon>Candidatus Thioglobus</taxon>
    </lineage>
</organism>
<feature type="binding site" evidence="13">
    <location>
        <position position="219"/>
    </location>
    <ligand>
        <name>K(+)</name>
        <dbReference type="ChEBI" id="CHEBI:29103"/>
    </ligand>
</feature>
<evidence type="ECO:0000313" key="16">
    <source>
        <dbReference type="Proteomes" id="UP000058020"/>
    </source>
</evidence>
<keyword evidence="7 14" id="KW-0812">Transmembrane</keyword>
<feature type="transmembrane region" description="Helical" evidence="14">
    <location>
        <begin position="392"/>
        <end position="416"/>
    </location>
</feature>
<feature type="transmembrane region" description="Helical" evidence="14">
    <location>
        <begin position="136"/>
        <end position="162"/>
    </location>
</feature>
<sequence length="482" mass="53367">MQFSIVFKTIGLLLMVFSLTQLPPIIVDSIYQQQETSSFLAAFALTLISGLVLYLPFRNSTKDFRIREGVLVVVSFWFVLSLFATTPFLLSESLRMTFSDAFFESMSGLTTTGATVLSGLDDLPMAILYYRQQLQWLGGMGIIVLAVAILPMLGVGGMELYHAESSGISKDRLTPKLTQTAKALWKIYLSFTLACALAYYLAGMSIFDAISHSYSTVAIGGFSTHDLSIGYFDSVMIESVAIVFMFLAGINFSLHFFVWRKKNILEFFKDSEFKAYLLTLGILTFFVALYLWNTGHYQTAEGAFRYGIFQSISMATTTGFASTNFALWPLMLPVLLIFASFIGACAGSTGGGIKVVRVLLMFKLAMKEIKKFIHPNAQINIKLNQRSVAESTLVSVWGFFSLYVIAFIVIMVALMFTGMDQVTSFSATAASMNNLGPGLGDVAENYGAISESAKWILSFSMLLGRLEILTLMALLHKAFWRF</sequence>
<evidence type="ECO:0000256" key="7">
    <source>
        <dbReference type="ARBA" id="ARBA00022692"/>
    </source>
</evidence>
<evidence type="ECO:0000256" key="8">
    <source>
        <dbReference type="ARBA" id="ARBA00022958"/>
    </source>
</evidence>
<feature type="transmembrane region" description="Helical" evidence="14">
    <location>
        <begin position="37"/>
        <end position="57"/>
    </location>
</feature>
<keyword evidence="3 12" id="KW-0813">Transport</keyword>
<feature type="transmembrane region" description="Helical" evidence="14">
    <location>
        <begin position="69"/>
        <end position="90"/>
    </location>
</feature>
<evidence type="ECO:0000256" key="4">
    <source>
        <dbReference type="ARBA" id="ARBA00022475"/>
    </source>
</evidence>
<dbReference type="PIRSF" id="PIRSF006247">
    <property type="entry name" value="TrkH"/>
    <property type="match status" value="1"/>
</dbReference>
<feature type="transmembrane region" description="Helical" evidence="14">
    <location>
        <begin position="334"/>
        <end position="360"/>
    </location>
</feature>
<evidence type="ECO:0000256" key="14">
    <source>
        <dbReference type="SAM" id="Phobius"/>
    </source>
</evidence>
<evidence type="ECO:0000256" key="10">
    <source>
        <dbReference type="ARBA" id="ARBA00023065"/>
    </source>
</evidence>
<gene>
    <name evidence="15" type="ORF">SP60_01175</name>
</gene>
<feature type="transmembrane region" description="Helical" evidence="14">
    <location>
        <begin position="12"/>
        <end position="31"/>
    </location>
</feature>
<evidence type="ECO:0000256" key="13">
    <source>
        <dbReference type="PIRSR" id="PIRSR006247-1"/>
    </source>
</evidence>
<dbReference type="InterPro" id="IPR004772">
    <property type="entry name" value="TrkH"/>
</dbReference>
<keyword evidence="4 12" id="KW-1003">Cell membrane</keyword>
<feature type="transmembrane region" description="Helical" evidence="14">
    <location>
        <begin position="235"/>
        <end position="254"/>
    </location>
</feature>
<evidence type="ECO:0000256" key="5">
    <source>
        <dbReference type="ARBA" id="ARBA00022519"/>
    </source>
</evidence>
<dbReference type="InterPro" id="IPR003445">
    <property type="entry name" value="Cat_transpt"/>
</dbReference>
<keyword evidence="13" id="KW-0479">Metal-binding</keyword>
<feature type="transmembrane region" description="Helical" evidence="14">
    <location>
        <begin position="183"/>
        <end position="202"/>
    </location>
</feature>
<dbReference type="GO" id="GO:0005886">
    <property type="term" value="C:plasma membrane"/>
    <property type="evidence" value="ECO:0007669"/>
    <property type="project" value="UniProtKB-SubCell"/>
</dbReference>
<keyword evidence="16" id="KW-1185">Reference proteome</keyword>
<evidence type="ECO:0000256" key="2">
    <source>
        <dbReference type="ARBA" id="ARBA00009137"/>
    </source>
</evidence>
<evidence type="ECO:0000256" key="11">
    <source>
        <dbReference type="ARBA" id="ARBA00023136"/>
    </source>
</evidence>
<evidence type="ECO:0000256" key="3">
    <source>
        <dbReference type="ARBA" id="ARBA00022448"/>
    </source>
</evidence>
<feature type="binding site" evidence="13">
    <location>
        <position position="112"/>
    </location>
    <ligand>
        <name>K(+)</name>
        <dbReference type="ChEBI" id="CHEBI:29103"/>
    </ligand>
</feature>
<keyword evidence="11 12" id="KW-0472">Membrane</keyword>
<dbReference type="KEGG" id="tho:SP60_01175"/>
<feature type="binding site" evidence="13">
    <location>
        <position position="111"/>
    </location>
    <ligand>
        <name>K(+)</name>
        <dbReference type="ChEBI" id="CHEBI:29103"/>
    </ligand>
</feature>
<dbReference type="Pfam" id="PF02386">
    <property type="entry name" value="TrkH"/>
    <property type="match status" value="1"/>
</dbReference>
<dbReference type="PANTHER" id="PTHR32024:SF2">
    <property type="entry name" value="TRK SYSTEM POTASSIUM UPTAKE PROTEIN TRKG-RELATED"/>
    <property type="match status" value="1"/>
</dbReference>
<dbReference type="PATRIC" id="fig|1705394.5.peg.233"/>
<evidence type="ECO:0000313" key="15">
    <source>
        <dbReference type="EMBL" id="ALE51979.1"/>
    </source>
</evidence>
<protein>
    <recommendedName>
        <fullName evidence="12">Trk system potassium uptake protein</fullName>
    </recommendedName>
</protein>
<keyword evidence="9 14" id="KW-1133">Transmembrane helix</keyword>
<evidence type="ECO:0000256" key="6">
    <source>
        <dbReference type="ARBA" id="ARBA00022538"/>
    </source>
</evidence>
<feature type="binding site" evidence="13">
    <location>
        <position position="317"/>
    </location>
    <ligand>
        <name>K(+)</name>
        <dbReference type="ChEBI" id="CHEBI:29103"/>
    </ligand>
</feature>
<accession>A0A0M4PM52</accession>
<dbReference type="RefSeq" id="WP_053950904.1">
    <property type="nucleotide sequence ID" value="NZ_CP010552.1"/>
</dbReference>
<comment type="similarity">
    <text evidence="2 12">Belongs to the TrkH potassium transport family.</text>
</comment>
<dbReference type="OrthoDB" id="9810952at2"/>
<evidence type="ECO:0000256" key="12">
    <source>
        <dbReference type="PIRNR" id="PIRNR006247"/>
    </source>
</evidence>
<feature type="binding site" evidence="13">
    <location>
        <position position="435"/>
    </location>
    <ligand>
        <name>K(+)</name>
        <dbReference type="ChEBI" id="CHEBI:29103"/>
    </ligand>
</feature>
<dbReference type="STRING" id="1705394.SP60_01175"/>
<dbReference type="PANTHER" id="PTHR32024">
    <property type="entry name" value="TRK SYSTEM POTASSIUM UPTAKE PROTEIN TRKG-RELATED"/>
    <property type="match status" value="1"/>
</dbReference>
<feature type="binding site" evidence="13">
    <location>
        <position position="318"/>
    </location>
    <ligand>
        <name>K(+)</name>
        <dbReference type="ChEBI" id="CHEBI:29103"/>
    </ligand>
</feature>
<evidence type="ECO:0000256" key="1">
    <source>
        <dbReference type="ARBA" id="ARBA00004429"/>
    </source>
</evidence>
<comment type="function">
    <text evidence="12">Low-affinity potassium transport system. Interacts with Trk system potassium uptake protein TrkA.</text>
</comment>
<reference evidence="15 16" key="1">
    <citation type="journal article" date="2015" name="Genome Announc.">
        <title>Genome Sequence of 'Candidatus Thioglobus autotrophica' Strain EF1, a Chemoautotroph from the SUP05 Clade of Marine Gammaproteobacteria.</title>
        <authorList>
            <person name="Shah V."/>
            <person name="Morris R.M."/>
        </authorList>
    </citation>
    <scope>NUCLEOTIDE SEQUENCE [LARGE SCALE GENOMIC DNA]</scope>
    <source>
        <strain evidence="15 16">EF1</strain>
    </source>
</reference>
<keyword evidence="10 12" id="KW-0406">Ion transport</keyword>
<dbReference type="NCBIfam" id="TIGR00933">
    <property type="entry name" value="2a38"/>
    <property type="match status" value="1"/>
</dbReference>
<keyword evidence="8 12" id="KW-0630">Potassium</keyword>
<dbReference type="GO" id="GO:0015379">
    <property type="term" value="F:potassium:chloride symporter activity"/>
    <property type="evidence" value="ECO:0007669"/>
    <property type="project" value="InterPro"/>
</dbReference>
<dbReference type="GO" id="GO:0046872">
    <property type="term" value="F:metal ion binding"/>
    <property type="evidence" value="ECO:0007669"/>
    <property type="project" value="UniProtKB-KW"/>
</dbReference>
<dbReference type="AlphaFoldDB" id="A0A0M4PM52"/>
<keyword evidence="5 12" id="KW-0997">Cell inner membrane</keyword>
<comment type="subcellular location">
    <subcellularLocation>
        <location evidence="1 12">Cell inner membrane</location>
        <topology evidence="1 12">Multi-pass membrane protein</topology>
    </subcellularLocation>
</comment>
<feature type="binding site" evidence="13">
    <location>
        <position position="220"/>
    </location>
    <ligand>
        <name>K(+)</name>
        <dbReference type="ChEBI" id="CHEBI:29103"/>
    </ligand>
</feature>
<evidence type="ECO:0000256" key="9">
    <source>
        <dbReference type="ARBA" id="ARBA00022989"/>
    </source>
</evidence>